<keyword evidence="4" id="KW-1185">Reference proteome</keyword>
<reference evidence="5" key="2">
    <citation type="submission" date="2020-12" db="UniProtKB">
        <authorList>
            <consortium name="WormBaseParasite"/>
        </authorList>
    </citation>
    <scope>IDENTIFICATION</scope>
</reference>
<feature type="compositionally biased region" description="Basic and acidic residues" evidence="1">
    <location>
        <begin position="459"/>
        <end position="468"/>
    </location>
</feature>
<evidence type="ECO:0000313" key="4">
    <source>
        <dbReference type="Proteomes" id="UP000035682"/>
    </source>
</evidence>
<dbReference type="GeneID" id="36374688"/>
<feature type="region of interest" description="Disordered" evidence="1">
    <location>
        <begin position="609"/>
        <end position="668"/>
    </location>
</feature>
<feature type="compositionally biased region" description="Polar residues" evidence="1">
    <location>
        <begin position="499"/>
        <end position="513"/>
    </location>
</feature>
<dbReference type="OMA" id="EFNEYNQ"/>
<dbReference type="Pfam" id="PF04155">
    <property type="entry name" value="Ground-like"/>
    <property type="match status" value="1"/>
</dbReference>
<feature type="region of interest" description="Disordered" evidence="1">
    <location>
        <begin position="437"/>
        <end position="595"/>
    </location>
</feature>
<dbReference type="WBParaSite" id="SRAE_1000059600.1">
    <property type="protein sequence ID" value="SRAE_1000059600.1"/>
    <property type="gene ID" value="WBGene00257193"/>
</dbReference>
<evidence type="ECO:0000313" key="6">
    <source>
        <dbReference type="WormBase" id="SRAE_1000059600"/>
    </source>
</evidence>
<dbReference type="STRING" id="34506.A0A090MUN2"/>
<dbReference type="Proteomes" id="UP000035682">
    <property type="component" value="Unplaced"/>
</dbReference>
<feature type="compositionally biased region" description="Basic and acidic residues" evidence="1">
    <location>
        <begin position="477"/>
        <end position="493"/>
    </location>
</feature>
<feature type="region of interest" description="Disordered" evidence="1">
    <location>
        <begin position="202"/>
        <end position="224"/>
    </location>
</feature>
<accession>A0A090MUN2</accession>
<protein>
    <submittedName>
        <fullName evidence="3 5">Ground-like domain-containing protein</fullName>
    </submittedName>
</protein>
<feature type="region of interest" description="Disordered" evidence="1">
    <location>
        <begin position="285"/>
        <end position="304"/>
    </location>
</feature>
<feature type="domain" description="Ground-like" evidence="2">
    <location>
        <begin position="963"/>
        <end position="1042"/>
    </location>
</feature>
<evidence type="ECO:0000313" key="3">
    <source>
        <dbReference type="EMBL" id="CEF62323.1"/>
    </source>
</evidence>
<evidence type="ECO:0000259" key="2">
    <source>
        <dbReference type="Pfam" id="PF04155"/>
    </source>
</evidence>
<dbReference type="OrthoDB" id="5831900at2759"/>
<dbReference type="RefSeq" id="XP_024501525.1">
    <property type="nucleotide sequence ID" value="XM_024647448.1"/>
</dbReference>
<evidence type="ECO:0000256" key="1">
    <source>
        <dbReference type="SAM" id="MobiDB-lite"/>
    </source>
</evidence>
<name>A0A090MUN2_STRRB</name>
<feature type="compositionally biased region" description="Polar residues" evidence="1">
    <location>
        <begin position="443"/>
        <end position="457"/>
    </location>
</feature>
<feature type="compositionally biased region" description="Low complexity" evidence="1">
    <location>
        <begin position="173"/>
        <end position="184"/>
    </location>
</feature>
<organism evidence="3">
    <name type="scientific">Strongyloides ratti</name>
    <name type="common">Parasitic roundworm</name>
    <dbReference type="NCBI Taxonomy" id="34506"/>
    <lineage>
        <taxon>Eukaryota</taxon>
        <taxon>Metazoa</taxon>
        <taxon>Ecdysozoa</taxon>
        <taxon>Nematoda</taxon>
        <taxon>Chromadorea</taxon>
        <taxon>Rhabditida</taxon>
        <taxon>Tylenchina</taxon>
        <taxon>Panagrolaimomorpha</taxon>
        <taxon>Strongyloidoidea</taxon>
        <taxon>Strongyloididae</taxon>
        <taxon>Strongyloides</taxon>
    </lineage>
</organism>
<dbReference type="EMBL" id="LN609528">
    <property type="protein sequence ID" value="CEF62323.1"/>
    <property type="molecule type" value="Genomic_DNA"/>
</dbReference>
<feature type="compositionally biased region" description="Polar residues" evidence="1">
    <location>
        <begin position="573"/>
        <end position="583"/>
    </location>
</feature>
<feature type="compositionally biased region" description="Basic residues" evidence="1">
    <location>
        <begin position="204"/>
        <end position="217"/>
    </location>
</feature>
<feature type="region of interest" description="Disordered" evidence="1">
    <location>
        <begin position="119"/>
        <end position="190"/>
    </location>
</feature>
<feature type="compositionally biased region" description="Polar residues" evidence="1">
    <location>
        <begin position="546"/>
        <end position="556"/>
    </location>
</feature>
<evidence type="ECO:0000313" key="5">
    <source>
        <dbReference type="WBParaSite" id="SRAE_1000059600.1"/>
    </source>
</evidence>
<dbReference type="CTD" id="36374688"/>
<sequence length="1053" mass="121713">MPIDMKYFFTIIIYTNILALSYTQKVVNKREAIVISLRENQENKNLNKIWIPGKVGPGYGSPSLILSRDDETESIYNSINLKNVINKKETEKLKNKNQLIDSNFPLPSYTIDKELYKSSNEDNKNDFPMPSYTINKNSSEDNKNDFPIPSYTIDKNSYKSNIEDDKNDFPMPSLNISNKLNKSNSKNDDDFSSYVAKVVSPVKTTKKPKNKNSKKQKTTTTMNPNTVFPVKAMTYDPEINEAIYPPRIDDKIIDKTYYQVPDNRTLIKKPNYKEETTIYQTNKNMNKNTSSKKVPLNSSNKVSNYDYENSEKEYIVKEDESPTENLSEKNGINQLNLRENTKSVSIKNNENNLDVVNKMNQRKNNTLIEISPSENINESDEYQEPVLNNETNYIPSLNNLYDKNVSGKKVEKKSRRNKKLPLSKYEDVKEIKYESTFEDKTENVPSEFNDYSQNINTKEIGKQPKATEKTPSSKYEVSQEKNYESTSEDKSNKTPEFNEYNQNIDIKQIGKQSKTTKKIPSSKYEVNQETNYESTSEDKTSKTSEFNEYNQNTSSKPIGKQSKVTEKIPSSKYEVSQVTNYESTSEDETSKTPEFNEYNQITDNKKIGKQSKVTGKIPSSKYEVSQKTNYESTSEDKSNKTPEFNEYNQNTDIKKIEKQSKTTKKIPSSKYDVEKEINYETISESKTNFLLTTEKAYIPVVKSKKVPGQLYNKMQKVQPSNKQSEYDKYDDNDYNTQGSIILQTTTKSYEDKKEAYGEEEKLIPKEKPEEETYESRIYNLISENDYKIVDSNQDSNDKDDYYSEIDLYKIKDQSSTVSYGIGDKFNKDGYTTSEEKLSTSREEEAYSTTIKLPELITPFHRIDRLSTTPRPTIRPVLIEVKDKPTKAPFIIDESSLIEPTTIKWNKDQKEKSKSLQITITSIINTNGTFLPISKEGEEFTNQNIDGQFEFKQENCYSTTRSLLCCNRKLDELIEDVFKKIFKSKVHPCNFRVMARMLSKRLEGDFETPFEIIVGPSNFASKSNFRNDLFCKKIINDIYVLAYGTPADYPILHI</sequence>
<reference evidence="3 4" key="1">
    <citation type="submission" date="2014-09" db="EMBL/GenBank/DDBJ databases">
        <authorList>
            <person name="Martin A.A."/>
        </authorList>
    </citation>
    <scope>NUCLEOTIDE SEQUENCE</scope>
    <source>
        <strain evidence="4">ED321</strain>
        <strain evidence="3">ED321 Heterogonic</strain>
    </source>
</reference>
<dbReference type="AlphaFoldDB" id="A0A090MUN2"/>
<proteinExistence type="predicted"/>
<dbReference type="InterPro" id="IPR007284">
    <property type="entry name" value="Ground-like_dom"/>
</dbReference>
<feature type="compositionally biased region" description="Polar residues" evidence="1">
    <location>
        <begin position="622"/>
        <end position="632"/>
    </location>
</feature>
<gene>
    <name evidence="3 5 6" type="ORF">SRAE_1000059600</name>
</gene>
<feature type="region of interest" description="Disordered" evidence="1">
    <location>
        <begin position="715"/>
        <end position="734"/>
    </location>
</feature>
<dbReference type="WormBase" id="SRAE_1000059600">
    <property type="protein sequence ID" value="SRP02206"/>
    <property type="gene ID" value="WBGene00257193"/>
</dbReference>